<dbReference type="Proteomes" id="UP000789920">
    <property type="component" value="Unassembled WGS sequence"/>
</dbReference>
<gene>
    <name evidence="1" type="ORF">RPERSI_LOCUS20584</name>
</gene>
<protein>
    <submittedName>
        <fullName evidence="1">28431_t:CDS:1</fullName>
    </submittedName>
</protein>
<name>A0ACA9RKP2_9GLOM</name>
<keyword evidence="2" id="KW-1185">Reference proteome</keyword>
<sequence length="187" mass="22174">ELFVTKSKAIITKEFKSPPKKIQNETPSTNRMTNKLKKKLKMQYFMRKLQHSTPFSVEFRSKTRHKNSLPSMPKKPLRSNSLPNAAYVQNHEESIEKQDTFWIPMLPNDAYAQNHEEPIINQDAFWVPILPNDVYVQNNEYIERQINGSLYASTSEYMLFCRDANTNHITDDWMYWPCCSFKRTFQI</sequence>
<feature type="non-terminal residue" evidence="1">
    <location>
        <position position="187"/>
    </location>
</feature>
<feature type="non-terminal residue" evidence="1">
    <location>
        <position position="1"/>
    </location>
</feature>
<organism evidence="1 2">
    <name type="scientific">Racocetra persica</name>
    <dbReference type="NCBI Taxonomy" id="160502"/>
    <lineage>
        <taxon>Eukaryota</taxon>
        <taxon>Fungi</taxon>
        <taxon>Fungi incertae sedis</taxon>
        <taxon>Mucoromycota</taxon>
        <taxon>Glomeromycotina</taxon>
        <taxon>Glomeromycetes</taxon>
        <taxon>Diversisporales</taxon>
        <taxon>Gigasporaceae</taxon>
        <taxon>Racocetra</taxon>
    </lineage>
</organism>
<evidence type="ECO:0000313" key="1">
    <source>
        <dbReference type="EMBL" id="CAG8798770.1"/>
    </source>
</evidence>
<accession>A0ACA9RKP2</accession>
<dbReference type="EMBL" id="CAJVQC010058506">
    <property type="protein sequence ID" value="CAG8798770.1"/>
    <property type="molecule type" value="Genomic_DNA"/>
</dbReference>
<evidence type="ECO:0000313" key="2">
    <source>
        <dbReference type="Proteomes" id="UP000789920"/>
    </source>
</evidence>
<comment type="caution">
    <text evidence="1">The sequence shown here is derived from an EMBL/GenBank/DDBJ whole genome shotgun (WGS) entry which is preliminary data.</text>
</comment>
<reference evidence="1" key="1">
    <citation type="submission" date="2021-06" db="EMBL/GenBank/DDBJ databases">
        <authorList>
            <person name="Kallberg Y."/>
            <person name="Tangrot J."/>
            <person name="Rosling A."/>
        </authorList>
    </citation>
    <scope>NUCLEOTIDE SEQUENCE</scope>
    <source>
        <strain evidence="1">MA461A</strain>
    </source>
</reference>
<proteinExistence type="predicted"/>